<reference evidence="3" key="1">
    <citation type="submission" date="2022-07" db="EMBL/GenBank/DDBJ databases">
        <title>Fungi with potential for degradation of polypropylene.</title>
        <authorList>
            <person name="Gostincar C."/>
        </authorList>
    </citation>
    <scope>NUCLEOTIDE SEQUENCE</scope>
    <source>
        <strain evidence="3">EXF-13287</strain>
    </source>
</reference>
<dbReference type="InterPro" id="IPR001138">
    <property type="entry name" value="Zn2Cys6_DnaBD"/>
</dbReference>
<evidence type="ECO:0000313" key="4">
    <source>
        <dbReference type="Proteomes" id="UP001174691"/>
    </source>
</evidence>
<gene>
    <name evidence="3" type="ORF">NKR19_g5055</name>
</gene>
<organism evidence="3 4">
    <name type="scientific">Coniochaeta hoffmannii</name>
    <dbReference type="NCBI Taxonomy" id="91930"/>
    <lineage>
        <taxon>Eukaryota</taxon>
        <taxon>Fungi</taxon>
        <taxon>Dikarya</taxon>
        <taxon>Ascomycota</taxon>
        <taxon>Pezizomycotina</taxon>
        <taxon>Sordariomycetes</taxon>
        <taxon>Sordariomycetidae</taxon>
        <taxon>Coniochaetales</taxon>
        <taxon>Coniochaetaceae</taxon>
        <taxon>Coniochaeta</taxon>
    </lineage>
</organism>
<dbReference type="CDD" id="cd00067">
    <property type="entry name" value="GAL4"/>
    <property type="match status" value="1"/>
</dbReference>
<name>A0AA38RZN0_9PEZI</name>
<dbReference type="EMBL" id="JANBVN010000067">
    <property type="protein sequence ID" value="KAJ9151012.1"/>
    <property type="molecule type" value="Genomic_DNA"/>
</dbReference>
<proteinExistence type="predicted"/>
<evidence type="ECO:0000256" key="2">
    <source>
        <dbReference type="SAM" id="MobiDB-lite"/>
    </source>
</evidence>
<dbReference type="Proteomes" id="UP001174691">
    <property type="component" value="Unassembled WGS sequence"/>
</dbReference>
<evidence type="ECO:0000256" key="1">
    <source>
        <dbReference type="ARBA" id="ARBA00023242"/>
    </source>
</evidence>
<keyword evidence="1" id="KW-0539">Nucleus</keyword>
<dbReference type="GO" id="GO:0001228">
    <property type="term" value="F:DNA-binding transcription activator activity, RNA polymerase II-specific"/>
    <property type="evidence" value="ECO:0007669"/>
    <property type="project" value="TreeGrafter"/>
</dbReference>
<accession>A0AA38RZN0</accession>
<evidence type="ECO:0000313" key="3">
    <source>
        <dbReference type="EMBL" id="KAJ9151012.1"/>
    </source>
</evidence>
<sequence>MKCDETRPRCLNCTTVDRTCSYKDNSRGNDAVSRASSSGPEKLAVEDEGSPQSSRSPTALPDPTTPLPYQAPPSKHLAGGFSSTAGFQQVAGANLPYHLHHPHEQEQEAGPHVNMVHMELFHHFLSSTYGFVEPEQFTSRLIKDIAVKHAVTAPFLMHQLLAFAARHRSSVCPDRALFFRRLAAELQGEAISLFGRVDLNRVTPAERVSIFLFSSFLGFQDLCDTLSLRGEQGLRFDAWLGRYMRYVHLHRGVHKVISGSWPVLRESELRPVLDAGEEMYKASGTGSECDDLKGRIGRAEGLSREDKEACCEAIRYMQWVFDGRPVVRERVNVLLAWVPMIPDGFVRLLERGCHEALCVLAYYFVLLHFCRDVWFVSGSGEYLLKLLDEYLGPEWEEWMVRPKELIKEPWG</sequence>
<dbReference type="PANTHER" id="PTHR47784">
    <property type="entry name" value="STEROL UPTAKE CONTROL PROTEIN 2"/>
    <property type="match status" value="1"/>
</dbReference>
<evidence type="ECO:0008006" key="5">
    <source>
        <dbReference type="Google" id="ProtNLM"/>
    </source>
</evidence>
<dbReference type="InterPro" id="IPR053157">
    <property type="entry name" value="Sterol_Uptake_Regulator"/>
</dbReference>
<feature type="region of interest" description="Disordered" evidence="2">
    <location>
        <begin position="21"/>
        <end position="82"/>
    </location>
</feature>
<protein>
    <recommendedName>
        <fullName evidence="5">Zn(2)-C6 fungal-type domain-containing protein</fullName>
    </recommendedName>
</protein>
<dbReference type="GO" id="GO:0008270">
    <property type="term" value="F:zinc ion binding"/>
    <property type="evidence" value="ECO:0007669"/>
    <property type="project" value="InterPro"/>
</dbReference>
<keyword evidence="4" id="KW-1185">Reference proteome</keyword>
<dbReference type="PANTHER" id="PTHR47784:SF4">
    <property type="entry name" value="ZN(II)2CYS6 TRANSCRIPTION FACTOR (EUROFUNG)"/>
    <property type="match status" value="1"/>
</dbReference>
<dbReference type="AlphaFoldDB" id="A0AA38RZN0"/>
<comment type="caution">
    <text evidence="3">The sequence shown here is derived from an EMBL/GenBank/DDBJ whole genome shotgun (WGS) entry which is preliminary data.</text>
</comment>